<name>A0A9X6NK34_HYPEX</name>
<reference evidence="7" key="1">
    <citation type="submission" date="2017-01" db="EMBL/GenBank/DDBJ databases">
        <title>Comparative genomics of anhydrobiosis in the tardigrade Hypsibius dujardini.</title>
        <authorList>
            <person name="Yoshida Y."/>
            <person name="Koutsovoulos G."/>
            <person name="Laetsch D."/>
            <person name="Stevens L."/>
            <person name="Kumar S."/>
            <person name="Horikawa D."/>
            <person name="Ishino K."/>
            <person name="Komine S."/>
            <person name="Tomita M."/>
            <person name="Blaxter M."/>
            <person name="Arakawa K."/>
        </authorList>
    </citation>
    <scope>NUCLEOTIDE SEQUENCE [LARGE SCALE GENOMIC DNA]</scope>
    <source>
        <strain evidence="7">Z151</strain>
    </source>
</reference>
<evidence type="ECO:0000313" key="6">
    <source>
        <dbReference type="EMBL" id="OWA50859.1"/>
    </source>
</evidence>
<evidence type="ECO:0000256" key="2">
    <source>
        <dbReference type="ARBA" id="ARBA00022692"/>
    </source>
</evidence>
<dbReference type="GO" id="GO:0004930">
    <property type="term" value="F:G protein-coupled receptor activity"/>
    <property type="evidence" value="ECO:0007669"/>
    <property type="project" value="InterPro"/>
</dbReference>
<dbReference type="Gene3D" id="1.20.1070.10">
    <property type="entry name" value="Rhodopsin 7-helix transmembrane proteins"/>
    <property type="match status" value="1"/>
</dbReference>
<sequence>MITFQMRLTSEARLGLLQVGTRIHGAAVFLVIACNRSLWTSFNVHVVNLIVSNWLSMVTFMPLDIIYNLYGYKWPLGQAWCNYYLIGS</sequence>
<keyword evidence="4 5" id="KW-0472">Membrane</keyword>
<dbReference type="PROSITE" id="PS51257">
    <property type="entry name" value="PROKAR_LIPOPROTEIN"/>
    <property type="match status" value="1"/>
</dbReference>
<organism evidence="6 7">
    <name type="scientific">Hypsibius exemplaris</name>
    <name type="common">Freshwater tardigrade</name>
    <dbReference type="NCBI Taxonomy" id="2072580"/>
    <lineage>
        <taxon>Eukaryota</taxon>
        <taxon>Metazoa</taxon>
        <taxon>Ecdysozoa</taxon>
        <taxon>Tardigrada</taxon>
        <taxon>Eutardigrada</taxon>
        <taxon>Parachela</taxon>
        <taxon>Hypsibioidea</taxon>
        <taxon>Hypsibiidae</taxon>
        <taxon>Hypsibius</taxon>
    </lineage>
</organism>
<evidence type="ECO:0008006" key="8">
    <source>
        <dbReference type="Google" id="ProtNLM"/>
    </source>
</evidence>
<dbReference type="AlphaFoldDB" id="A0A9X6NK34"/>
<dbReference type="GO" id="GO:0016020">
    <property type="term" value="C:membrane"/>
    <property type="evidence" value="ECO:0007669"/>
    <property type="project" value="UniProtKB-SubCell"/>
</dbReference>
<feature type="transmembrane region" description="Helical" evidence="5">
    <location>
        <begin position="51"/>
        <end position="70"/>
    </location>
</feature>
<evidence type="ECO:0000313" key="7">
    <source>
        <dbReference type="Proteomes" id="UP000192578"/>
    </source>
</evidence>
<dbReference type="Pfam" id="PF00001">
    <property type="entry name" value="7tm_1"/>
    <property type="match status" value="1"/>
</dbReference>
<protein>
    <recommendedName>
        <fullName evidence="8">G-protein coupled receptors family 1 profile domain-containing protein</fullName>
    </recommendedName>
</protein>
<dbReference type="InterPro" id="IPR000276">
    <property type="entry name" value="GPCR_Rhodpsn"/>
</dbReference>
<gene>
    <name evidence="6" type="ORF">BV898_15362</name>
</gene>
<accession>A0A9X6NK34</accession>
<dbReference type="SUPFAM" id="SSF81321">
    <property type="entry name" value="Family A G protein-coupled receptor-like"/>
    <property type="match status" value="1"/>
</dbReference>
<proteinExistence type="predicted"/>
<keyword evidence="2 5" id="KW-0812">Transmembrane</keyword>
<dbReference type="Proteomes" id="UP000192578">
    <property type="component" value="Unassembled WGS sequence"/>
</dbReference>
<comment type="caution">
    <text evidence="6">The sequence shown here is derived from an EMBL/GenBank/DDBJ whole genome shotgun (WGS) entry which is preliminary data.</text>
</comment>
<feature type="non-terminal residue" evidence="6">
    <location>
        <position position="1"/>
    </location>
</feature>
<evidence type="ECO:0000256" key="3">
    <source>
        <dbReference type="ARBA" id="ARBA00022989"/>
    </source>
</evidence>
<keyword evidence="7" id="KW-1185">Reference proteome</keyword>
<evidence type="ECO:0000256" key="4">
    <source>
        <dbReference type="ARBA" id="ARBA00023136"/>
    </source>
</evidence>
<evidence type="ECO:0000256" key="1">
    <source>
        <dbReference type="ARBA" id="ARBA00004370"/>
    </source>
</evidence>
<evidence type="ECO:0000256" key="5">
    <source>
        <dbReference type="SAM" id="Phobius"/>
    </source>
</evidence>
<comment type="subcellular location">
    <subcellularLocation>
        <location evidence="1">Membrane</location>
    </subcellularLocation>
</comment>
<keyword evidence="3 5" id="KW-1133">Transmembrane helix</keyword>
<dbReference type="EMBL" id="MTYJ01000206">
    <property type="protein sequence ID" value="OWA50859.1"/>
    <property type="molecule type" value="Genomic_DNA"/>
</dbReference>